<dbReference type="Gene3D" id="3.30.450.20">
    <property type="entry name" value="PAS domain"/>
    <property type="match status" value="1"/>
</dbReference>
<reference evidence="1 2" key="1">
    <citation type="submission" date="2010-04" db="EMBL/GenBank/DDBJ databases">
        <authorList>
            <person name="Qin X."/>
            <person name="Bachman B."/>
            <person name="Battles P."/>
            <person name="Bell A."/>
            <person name="Bess C."/>
            <person name="Bickham C."/>
            <person name="Chaboub L."/>
            <person name="Chen D."/>
            <person name="Coyle M."/>
            <person name="Deiros D.R."/>
            <person name="Dinh H."/>
            <person name="Forbes L."/>
            <person name="Fowler G."/>
            <person name="Francisco L."/>
            <person name="Fu Q."/>
            <person name="Gubbala S."/>
            <person name="Hale W."/>
            <person name="Han Y."/>
            <person name="Hemphill L."/>
            <person name="Highlander S.K."/>
            <person name="Hirani K."/>
            <person name="Hogues M."/>
            <person name="Jackson L."/>
            <person name="Jakkamsetti A."/>
            <person name="Javaid M."/>
            <person name="Jiang H."/>
            <person name="Korchina V."/>
            <person name="Kovar C."/>
            <person name="Lara F."/>
            <person name="Lee S."/>
            <person name="Mata R."/>
            <person name="Mathew T."/>
            <person name="Moen C."/>
            <person name="Morales K."/>
            <person name="Munidasa M."/>
            <person name="Nazareth L."/>
            <person name="Ngo R."/>
            <person name="Nguyen L."/>
            <person name="Okwuonu G."/>
            <person name="Ongeri F."/>
            <person name="Patil S."/>
            <person name="Petrosino J."/>
            <person name="Pham C."/>
            <person name="Pham P."/>
            <person name="Pu L.-L."/>
            <person name="Puazo M."/>
            <person name="Raj R."/>
            <person name="Reid J."/>
            <person name="Rouhana J."/>
            <person name="Saada N."/>
            <person name="Shang Y."/>
            <person name="Simmons D."/>
            <person name="Thornton R."/>
            <person name="Warren J."/>
            <person name="Weissenberger G."/>
            <person name="Zhang J."/>
            <person name="Zhang L."/>
            <person name="Zhou C."/>
            <person name="Zhu D."/>
            <person name="Muzny D."/>
            <person name="Worley K."/>
            <person name="Gibbs R."/>
        </authorList>
    </citation>
    <scope>NUCLEOTIDE SEQUENCE [LARGE SCALE GENOMIC DNA]</scope>
    <source>
        <strain evidence="1 2">ATCC 49957</strain>
    </source>
</reference>
<dbReference type="RefSeq" id="WP_007001912.1">
    <property type="nucleotide sequence ID" value="NZ_GG770777.1"/>
</dbReference>
<dbReference type="AlphaFoldDB" id="D5RP70"/>
<keyword evidence="2" id="KW-1185">Reference proteome</keyword>
<evidence type="ECO:0000313" key="2">
    <source>
        <dbReference type="Proteomes" id="UP000005324"/>
    </source>
</evidence>
<dbReference type="EMBL" id="ADVL01000616">
    <property type="protein sequence ID" value="EFH10908.1"/>
    <property type="molecule type" value="Genomic_DNA"/>
</dbReference>
<evidence type="ECO:0008006" key="3">
    <source>
        <dbReference type="Google" id="ProtNLM"/>
    </source>
</evidence>
<dbReference type="Proteomes" id="UP000005324">
    <property type="component" value="Unassembled WGS sequence"/>
</dbReference>
<sequence>MTFHSIRTRLVLWLLVFALLPPLLLGAAFLPTRAALRGMALDQLADNAAILNELIDRNLFERYGDVQAFGLNTAAHRSENWDNPGPDNPLVRVMDDYMATYGVYKLMLLVSPEGRVLAANSKDAAGRDLGTDRLYTRRLAGAPWLTKALEGRFLRGREGLSGTVVEQPAIEPLLRELYPGDSGQAIVFAAPVQDQMGRRIGVWVNFADFGLVTELVEGIRERLRDDGMPSARIALLDPALAPLLGTAPAGLPAG</sequence>
<proteinExistence type="predicted"/>
<evidence type="ECO:0000313" key="1">
    <source>
        <dbReference type="EMBL" id="EFH10908.1"/>
    </source>
</evidence>
<gene>
    <name evidence="1" type="ORF">HMPREF0731_2881</name>
</gene>
<dbReference type="HOGENOM" id="CLU_1096301_0_0_5"/>
<organism evidence="1 2">
    <name type="scientific">Pseudoroseomonas cervicalis ATCC 49957</name>
    <dbReference type="NCBI Taxonomy" id="525371"/>
    <lineage>
        <taxon>Bacteria</taxon>
        <taxon>Pseudomonadati</taxon>
        <taxon>Pseudomonadota</taxon>
        <taxon>Alphaproteobacteria</taxon>
        <taxon>Acetobacterales</taxon>
        <taxon>Roseomonadaceae</taxon>
        <taxon>Roseomonas</taxon>
    </lineage>
</organism>
<accession>D5RP70</accession>
<comment type="caution">
    <text evidence="1">The sequence shown here is derived from an EMBL/GenBank/DDBJ whole genome shotgun (WGS) entry which is preliminary data.</text>
</comment>
<feature type="non-terminal residue" evidence="1">
    <location>
        <position position="254"/>
    </location>
</feature>
<protein>
    <recommendedName>
        <fullName evidence="3">Cache domain-containing protein</fullName>
    </recommendedName>
</protein>
<name>D5RP70_9PROT</name>